<feature type="domain" description="Zinc-ribbon" evidence="1">
    <location>
        <begin position="16"/>
        <end position="85"/>
    </location>
</feature>
<evidence type="ECO:0000313" key="3">
    <source>
        <dbReference type="Proteomes" id="UP000236318"/>
    </source>
</evidence>
<proteinExistence type="predicted"/>
<dbReference type="Gene3D" id="3.40.390.70">
    <property type="match status" value="1"/>
</dbReference>
<dbReference type="InterPro" id="IPR031321">
    <property type="entry name" value="UCP012641"/>
</dbReference>
<dbReference type="Pfam" id="PF15887">
    <property type="entry name" value="Peptidase_Mx"/>
    <property type="match status" value="1"/>
</dbReference>
<dbReference type="InterPro" id="IPR011201">
    <property type="entry name" value="Zinc-ribbon_6_bact"/>
</dbReference>
<dbReference type="Proteomes" id="UP000236318">
    <property type="component" value="Unassembled WGS sequence"/>
</dbReference>
<sequence length="374" mass="41649">VLFDPAVCHDDRVRAFACPVCHGFVTFESHRCPNCQAALGFHASSMAMVATSSGAAVVDGSRWIGCTKAADLGCNWLVPAEQPDHASRGRCLPDSAIRQEPAADDTIAREKLVSTAVDLRRLTYQLLDLALPVDPFWRAEGGLAFDLLSSHSSGRKIVIGHAGGVITIDLTESLDAYRESLRVHLGEPYRTMLGHFRHEVGHYYQNLLVETGPGVRYLDECRELFGDERADYQAAIARHYQYGAPDSWEESFISEYATMHPWEDFAECFAHYLHITDTINTVREAGLILVADRASVAVPRDIVPLASYAEAPIEQLLYDWHWLALFFNRINTAMGKAPLYPFEIPPPVIRKLGFVHKVIRQATPNDYTGPPNTL</sequence>
<accession>A0A2K4YB12</accession>
<dbReference type="AlphaFoldDB" id="A0A2K4YB12"/>
<protein>
    <recommendedName>
        <fullName evidence="1">Zinc-ribbon domain-containing protein</fullName>
    </recommendedName>
</protein>
<gene>
    <name evidence="2" type="ORF">MAAFP003_2645</name>
</gene>
<reference evidence="2" key="1">
    <citation type="submission" date="2018-01" db="EMBL/GenBank/DDBJ databases">
        <authorList>
            <consortium name="Urmite Genomes"/>
        </authorList>
    </citation>
    <scope>NUCLEOTIDE SEQUENCE [LARGE SCALE GENOMIC DNA]</scope>
    <source>
        <strain evidence="2">AFP003</strain>
    </source>
</reference>
<feature type="non-terminal residue" evidence="2">
    <location>
        <position position="1"/>
    </location>
</feature>
<dbReference type="Pfam" id="PF10005">
    <property type="entry name" value="Zn_ribbon_DZR_6"/>
    <property type="match status" value="1"/>
</dbReference>
<dbReference type="EMBL" id="FXEG02000003">
    <property type="protein sequence ID" value="SOX53969.1"/>
    <property type="molecule type" value="Genomic_DNA"/>
</dbReference>
<evidence type="ECO:0000259" key="1">
    <source>
        <dbReference type="Pfam" id="PF10005"/>
    </source>
</evidence>
<organism evidence="2 3">
    <name type="scientific">Mycobacterium ahvazicum</name>
    <dbReference type="NCBI Taxonomy" id="1964395"/>
    <lineage>
        <taxon>Bacteria</taxon>
        <taxon>Bacillati</taxon>
        <taxon>Actinomycetota</taxon>
        <taxon>Actinomycetes</taxon>
        <taxon>Mycobacteriales</taxon>
        <taxon>Mycobacteriaceae</taxon>
        <taxon>Mycobacterium</taxon>
        <taxon>Mycobacterium simiae complex</taxon>
    </lineage>
</organism>
<evidence type="ECO:0000313" key="2">
    <source>
        <dbReference type="EMBL" id="SOX53969.1"/>
    </source>
</evidence>
<dbReference type="PIRSF" id="PIRSF012641">
    <property type="entry name" value="UCP012641"/>
    <property type="match status" value="1"/>
</dbReference>
<comment type="caution">
    <text evidence="2">The sequence shown here is derived from an EMBL/GenBank/DDBJ whole genome shotgun (WGS) entry which is preliminary data.</text>
</comment>
<keyword evidence="3" id="KW-1185">Reference proteome</keyword>
<name>A0A2K4YB12_9MYCO</name>